<dbReference type="AlphaFoldDB" id="A0A0M3JZU8"/>
<keyword evidence="2" id="KW-1185">Reference proteome</keyword>
<evidence type="ECO:0000313" key="3">
    <source>
        <dbReference type="WBParaSite" id="ASIM_0001405801-mRNA-1"/>
    </source>
</evidence>
<proteinExistence type="predicted"/>
<reference evidence="3" key="1">
    <citation type="submission" date="2017-02" db="UniProtKB">
        <authorList>
            <consortium name="WormBaseParasite"/>
        </authorList>
    </citation>
    <scope>IDENTIFICATION</scope>
</reference>
<protein>
    <submittedName>
        <fullName evidence="3">Ovule protein</fullName>
    </submittedName>
</protein>
<organism evidence="3">
    <name type="scientific">Anisakis simplex</name>
    <name type="common">Herring worm</name>
    <dbReference type="NCBI Taxonomy" id="6269"/>
    <lineage>
        <taxon>Eukaryota</taxon>
        <taxon>Metazoa</taxon>
        <taxon>Ecdysozoa</taxon>
        <taxon>Nematoda</taxon>
        <taxon>Chromadorea</taxon>
        <taxon>Rhabditida</taxon>
        <taxon>Spirurina</taxon>
        <taxon>Ascaridomorpha</taxon>
        <taxon>Ascaridoidea</taxon>
        <taxon>Anisakidae</taxon>
        <taxon>Anisakis</taxon>
        <taxon>Anisakis simplex complex</taxon>
    </lineage>
</organism>
<dbReference type="WBParaSite" id="ASIM_0001405801-mRNA-1">
    <property type="protein sequence ID" value="ASIM_0001405801-mRNA-1"/>
    <property type="gene ID" value="ASIM_0001405801"/>
</dbReference>
<gene>
    <name evidence="1" type="ORF">ASIM_LOCUS13486</name>
</gene>
<evidence type="ECO:0000313" key="1">
    <source>
        <dbReference type="EMBL" id="VDK49829.1"/>
    </source>
</evidence>
<name>A0A0M3JZU8_ANISI</name>
<sequence>MFLEYSLEFEKNFTDLKKVMRTFENGSGASGKSMQNSGIDFFGPPFRSNPTVRKAKKDGIFVSGCDPELFCCPLKRANGTIDCNRGYRLEQNRRVECIPLTC</sequence>
<dbReference type="Proteomes" id="UP000267096">
    <property type="component" value="Unassembled WGS sequence"/>
</dbReference>
<accession>A0A0M3JZU8</accession>
<evidence type="ECO:0000313" key="2">
    <source>
        <dbReference type="Proteomes" id="UP000267096"/>
    </source>
</evidence>
<reference evidence="1 2" key="2">
    <citation type="submission" date="2018-11" db="EMBL/GenBank/DDBJ databases">
        <authorList>
            <consortium name="Pathogen Informatics"/>
        </authorList>
    </citation>
    <scope>NUCLEOTIDE SEQUENCE [LARGE SCALE GENOMIC DNA]</scope>
</reference>
<dbReference type="EMBL" id="UYRR01031406">
    <property type="protein sequence ID" value="VDK49829.1"/>
    <property type="molecule type" value="Genomic_DNA"/>
</dbReference>